<dbReference type="RefSeq" id="WP_183883424.1">
    <property type="nucleotide sequence ID" value="NZ_JACHCE010000005.1"/>
</dbReference>
<evidence type="ECO:0000313" key="4">
    <source>
        <dbReference type="Proteomes" id="UP000537204"/>
    </source>
</evidence>
<dbReference type="Gene3D" id="2.60.40.1120">
    <property type="entry name" value="Carboxypeptidase-like, regulatory domain"/>
    <property type="match status" value="1"/>
</dbReference>
<dbReference type="SUPFAM" id="SSF49452">
    <property type="entry name" value="Starch-binding domain-like"/>
    <property type="match status" value="1"/>
</dbReference>
<sequence length="929" mass="103100">MKLLLIAVFCIFSHCAFSQNPYSINGTVADHAAGTNLHYATVSVLRTKDSTLVKFTRAAENGIFNISGLQKGKLFLLVTYPGYADYVEPFVLDSTKNSIDFGKIKLTLKATLLADVIIKGKAAAIKIKGDTTEFNASAYQIQPNSKVEDLLKQLPGIQIDKDGKITAQGQKVNKVLVDGEEFFGDDPTLVTKNIRGDMVDKVQLYDKKSDQAAFTGIDDGKKEKTINIKLKDDKKNGYFGKLDLGGATDKFYQAQGMFNAFKGKQKFSAYGTLGNNGKLGLGWQDNSKYGSGNDMQFQDGGISITTDGNDALDSYNGKYNGEGIPVARTGGAHYDSKWNSDKESINANYKIGSLSVDGTKNTLSQNNLPTGIINSNSDENFNNYLFKQKLDATYQIKIDSTSTLKVAADGTAKNSNTQNNYTGSSTANDLLLNKSSRKISNDSHDKIFNTSLFWTKKLKKKGRTLSLNINQSINESKSNGFLKSENDFFNTKGIKDSSQIIDQFKTNTIKSSVFSTNLAYTEPLSKTLTIVVNYGFGTSNSSADRKSFNQSPDGKYSYLDTLYSNNYKLDQVSNIAGAIFNYRKDKSIINFGTKIANISFDQKNEINNTSYKRNFINWNPQASYQYKFSQQKVFYIAYTGNTTQPNIDQIQPVLINTDPLNIKIGNPDLKSSFNNRIDINYNSYKVLSGQSIYVGGAYNFTSNAIINSVDTDPAGKSTYKSTNLSDKQTSNYYLYAGISQKLKFRDLYTGMNLNSNGNTYYSYINGSLNKTQSNSYSAQLSISKYQEKKFEGRLSFGPTYTTSQSSLQKSTNDNGWGLNGESYFTVYLPGKFEIGSDASYEYRGKTKSFSSDFNLLLLNARISRKFLKSENLKFSLSANDLLNQNVGFNRNANGNMLTQTSYTTIKRYFMASIVWDFNKMGGGTAKKNK</sequence>
<dbReference type="Pfam" id="PF13620">
    <property type="entry name" value="CarboxypepD_reg"/>
    <property type="match status" value="1"/>
</dbReference>
<feature type="chain" id="PRO_5031027264" description="Outer membrane protein beta-barrel domain-containing protein" evidence="1">
    <location>
        <begin position="19"/>
        <end position="929"/>
    </location>
</feature>
<dbReference type="SUPFAM" id="SSF56935">
    <property type="entry name" value="Porins"/>
    <property type="match status" value="1"/>
</dbReference>
<organism evidence="3 4">
    <name type="scientific">Pedobacter cryoconitis</name>
    <dbReference type="NCBI Taxonomy" id="188932"/>
    <lineage>
        <taxon>Bacteria</taxon>
        <taxon>Pseudomonadati</taxon>
        <taxon>Bacteroidota</taxon>
        <taxon>Sphingobacteriia</taxon>
        <taxon>Sphingobacteriales</taxon>
        <taxon>Sphingobacteriaceae</taxon>
        <taxon>Pedobacter</taxon>
    </lineage>
</organism>
<evidence type="ECO:0000256" key="1">
    <source>
        <dbReference type="SAM" id="SignalP"/>
    </source>
</evidence>
<comment type="caution">
    <text evidence="3">The sequence shown here is derived from an EMBL/GenBank/DDBJ whole genome shotgun (WGS) entry which is preliminary data.</text>
</comment>
<evidence type="ECO:0000313" key="3">
    <source>
        <dbReference type="EMBL" id="MBB5637557.1"/>
    </source>
</evidence>
<dbReference type="InterPro" id="IPR013784">
    <property type="entry name" value="Carb-bd-like_fold"/>
</dbReference>
<gene>
    <name evidence="3" type="ORF">HDE68_003472</name>
</gene>
<accession>A0A7W8ZP17</accession>
<feature type="domain" description="Outer membrane protein beta-barrel" evidence="2">
    <location>
        <begin position="456"/>
        <end position="775"/>
    </location>
</feature>
<dbReference type="EMBL" id="JACHCE010000005">
    <property type="protein sequence ID" value="MBB5637557.1"/>
    <property type="molecule type" value="Genomic_DNA"/>
</dbReference>
<dbReference type="Pfam" id="PF14905">
    <property type="entry name" value="OMP_b-brl_3"/>
    <property type="match status" value="1"/>
</dbReference>
<evidence type="ECO:0000259" key="2">
    <source>
        <dbReference type="Pfam" id="PF14905"/>
    </source>
</evidence>
<proteinExistence type="predicted"/>
<reference evidence="3 4" key="1">
    <citation type="submission" date="2020-08" db="EMBL/GenBank/DDBJ databases">
        <title>Genomic Encyclopedia of Type Strains, Phase IV (KMG-V): Genome sequencing to study the core and pangenomes of soil and plant-associated prokaryotes.</title>
        <authorList>
            <person name="Whitman W."/>
        </authorList>
    </citation>
    <scope>NUCLEOTIDE SEQUENCE [LARGE SCALE GENOMIC DNA]</scope>
    <source>
        <strain evidence="3 4">S3M1</strain>
    </source>
</reference>
<dbReference type="GO" id="GO:0030246">
    <property type="term" value="F:carbohydrate binding"/>
    <property type="evidence" value="ECO:0007669"/>
    <property type="project" value="InterPro"/>
</dbReference>
<name>A0A7W8ZP17_9SPHI</name>
<protein>
    <recommendedName>
        <fullName evidence="2">Outer membrane protein beta-barrel domain-containing protein</fullName>
    </recommendedName>
</protein>
<feature type="signal peptide" evidence="1">
    <location>
        <begin position="1"/>
        <end position="18"/>
    </location>
</feature>
<keyword evidence="1" id="KW-0732">Signal</keyword>
<dbReference type="InterPro" id="IPR041700">
    <property type="entry name" value="OMP_b-brl_3"/>
</dbReference>
<dbReference type="AlphaFoldDB" id="A0A7W8ZP17"/>
<dbReference type="Proteomes" id="UP000537204">
    <property type="component" value="Unassembled WGS sequence"/>
</dbReference>